<keyword evidence="10 12" id="KW-0238">DNA-binding</keyword>
<dbReference type="PANTHER" id="PTHR11203:SF51">
    <property type="entry name" value="CLEAVAGE AND POLYADENYLATION SPECIFICITY FACTOR"/>
    <property type="match status" value="1"/>
</dbReference>
<protein>
    <recommendedName>
        <fullName evidence="12">Transcription termination factor FttA</fullName>
        <ecNumber evidence="12">3.1.-.-</ecNumber>
    </recommendedName>
</protein>
<dbReference type="InterPro" id="IPR022712">
    <property type="entry name" value="Beta_Casp"/>
</dbReference>
<dbReference type="HAMAP" id="MF_00870">
    <property type="entry name" value="FttA"/>
    <property type="match status" value="1"/>
</dbReference>
<dbReference type="GO" id="GO:0004532">
    <property type="term" value="F:RNA exonuclease activity"/>
    <property type="evidence" value="ECO:0007669"/>
    <property type="project" value="UniProtKB-UniRule"/>
</dbReference>
<keyword evidence="7 12" id="KW-0269">Exonuclease</keyword>
<comment type="function">
    <text evidence="12">Terminates transcription on the whole genome. Termination is linked to FttA-mediated RNA cleavage and does not require NTP hydrolysis. Cleaves endonucleolytically at the RNA exit channel of RNA polymerase (RNAP); the 5'-3' exonuclease activity of this protein degrades the nascent RNA released from RNAP.</text>
</comment>
<evidence type="ECO:0000256" key="11">
    <source>
        <dbReference type="ARBA" id="ARBA00023163"/>
    </source>
</evidence>
<dbReference type="InterPro" id="IPR015946">
    <property type="entry name" value="KH_dom-like_a/b"/>
</dbReference>
<keyword evidence="5 12" id="KW-0378">Hydrolase</keyword>
<keyword evidence="3 12" id="KW-0479">Metal-binding</keyword>
<feature type="binding site" evidence="12">
    <location>
        <position position="353"/>
    </location>
    <ligand>
        <name>Zn(2+)</name>
        <dbReference type="ChEBI" id="CHEBI:29105"/>
        <label>1</label>
    </ligand>
</feature>
<feature type="binding site" evidence="12">
    <location>
        <position position="245"/>
    </location>
    <ligand>
        <name>Zn(2+)</name>
        <dbReference type="ChEBI" id="CHEBI:29105"/>
        <label>2</label>
    </ligand>
</feature>
<comment type="similarity">
    <text evidence="12">Belongs to the metallo-beta-lactamase superfamily. RNA-metabolizing metallo-beta-lactamase-like family. FttA subfamily.</text>
</comment>
<dbReference type="Gene3D" id="3.60.15.10">
    <property type="entry name" value="Ribonuclease Z/Hydroxyacylglutathione hydrolase-like"/>
    <property type="match status" value="1"/>
</dbReference>
<dbReference type="InterPro" id="IPR011108">
    <property type="entry name" value="RMMBL"/>
</dbReference>
<dbReference type="SMART" id="SM01027">
    <property type="entry name" value="Beta-Casp"/>
    <property type="match status" value="1"/>
</dbReference>
<dbReference type="AlphaFoldDB" id="A0A075H9N1"/>
<gene>
    <name evidence="12" type="primary">fttA</name>
</gene>
<feature type="region of interest" description="Metallo-beta-lactamase C-terminus" evidence="12">
    <location>
        <begin position="580"/>
        <end position="638"/>
    </location>
</feature>
<dbReference type="InterPro" id="IPR033769">
    <property type="entry name" value="TffA_KH"/>
</dbReference>
<feature type="domain" description="Beta-Casp" evidence="14">
    <location>
        <begin position="422"/>
        <end position="548"/>
    </location>
</feature>
<dbReference type="GO" id="GO:0003723">
    <property type="term" value="F:RNA binding"/>
    <property type="evidence" value="ECO:0007669"/>
    <property type="project" value="UniProtKB-UniRule"/>
</dbReference>
<evidence type="ECO:0000256" key="4">
    <source>
        <dbReference type="ARBA" id="ARBA00022759"/>
    </source>
</evidence>
<dbReference type="SMART" id="SM00849">
    <property type="entry name" value="Lactamase_B"/>
    <property type="match status" value="1"/>
</dbReference>
<evidence type="ECO:0000256" key="2">
    <source>
        <dbReference type="ARBA" id="ARBA00022722"/>
    </source>
</evidence>
<dbReference type="Gene3D" id="3.40.50.10890">
    <property type="match status" value="1"/>
</dbReference>
<evidence type="ECO:0000256" key="6">
    <source>
        <dbReference type="ARBA" id="ARBA00022833"/>
    </source>
</evidence>
<dbReference type="PANTHER" id="PTHR11203">
    <property type="entry name" value="CLEAVAGE AND POLYADENYLATION SPECIFICITY FACTOR FAMILY MEMBER"/>
    <property type="match status" value="1"/>
</dbReference>
<evidence type="ECO:0000256" key="10">
    <source>
        <dbReference type="ARBA" id="ARBA00023125"/>
    </source>
</evidence>
<feature type="binding site" evidence="12">
    <location>
        <position position="243"/>
    </location>
    <ligand>
        <name>Zn(2+)</name>
        <dbReference type="ChEBI" id="CHEBI:29105"/>
        <label>1</label>
    </ligand>
</feature>
<dbReference type="InterPro" id="IPR036866">
    <property type="entry name" value="RibonucZ/Hydroxyglut_hydro"/>
</dbReference>
<dbReference type="GO" id="GO:0003677">
    <property type="term" value="F:DNA binding"/>
    <property type="evidence" value="ECO:0007669"/>
    <property type="project" value="UniProtKB-KW"/>
</dbReference>
<evidence type="ECO:0000259" key="13">
    <source>
        <dbReference type="SMART" id="SM00849"/>
    </source>
</evidence>
<evidence type="ECO:0000259" key="14">
    <source>
        <dbReference type="SMART" id="SM01027"/>
    </source>
</evidence>
<sequence>MRLTLSELKKKISKLVPKSVDYEVDVEAGSIAIVTNQPEAFSGSGDNLTVRIAKTIKRRVVIRPHPDLLADEAAVHDAVARLIPVEAEVRKTWLDPALSQITLECDDPSAAVGPKGSNIRALRDEIGWLVDVVRAPAIESRTQHDIRRYRKEMAGDRKSLLRKFGTRIYRPPRPGEPWVRVTALGSYREVGRAMHLVTTNESKVLVDCGAKPTTNRSEVEPFFTAPELLPLDNLDAIVITHAHIDHIGMLPVLFKYGYRGPVYCTPPTRDLMTLLQIDYIKVAQAEGNESPYSKADIQECIKHVVDVNWGDKTDISPDIKMTMENAGHILGSSSVYMQVGEGKGEHKLLFSGDIKYEKSWLFDAATVRFPKVETLVIESTYGGPQDIQPTRQQASQELQDLIQDALGRGGKIFCPVFAVGRSQEVMIAIDQLFKSGSVKPVTVWLDGMISEATAIHSSHPNFLNRDLRRKMLKGGAENPFNSSWFKQVDSREQRDTILLDPSPCIVLATSGMMTGGPIVEYFKHWAPEPGNTLCFVGYQASGTLGRRLQQGHAQVPLMDKGQTLMIDIRCNMVTIDGFSGHSDRNQLFDYVSALNPTPRKIICHHGDPQTCNAFRQGLRERFRVQTYAPANLETLRLT</sequence>
<dbReference type="GO" id="GO:0008270">
    <property type="term" value="F:zinc ion binding"/>
    <property type="evidence" value="ECO:0007669"/>
    <property type="project" value="UniProtKB-UniRule"/>
</dbReference>
<evidence type="ECO:0000256" key="8">
    <source>
        <dbReference type="ARBA" id="ARBA00022884"/>
    </source>
</evidence>
<evidence type="ECO:0000256" key="12">
    <source>
        <dbReference type="HAMAP-Rule" id="MF_00870"/>
    </source>
</evidence>
<dbReference type="Pfam" id="PF17214">
    <property type="entry name" value="KH_TffA"/>
    <property type="match status" value="1"/>
</dbReference>
<keyword evidence="11" id="KW-0804">Transcription</keyword>
<reference evidence="15" key="1">
    <citation type="journal article" date="2014" name="Genome Biol. Evol.">
        <title>Pangenome evidence for extensive interdomain horizontal transfer affecting lineage core and shell genes in uncultured planktonic thaumarchaeota and euryarchaeota.</title>
        <authorList>
            <person name="Deschamps P."/>
            <person name="Zivanovic Y."/>
            <person name="Moreira D."/>
            <person name="Rodriguez-Valera F."/>
            <person name="Lopez-Garcia P."/>
        </authorList>
    </citation>
    <scope>NUCLEOTIDE SEQUENCE</scope>
</reference>
<dbReference type="InterPro" id="IPR050698">
    <property type="entry name" value="MBL"/>
</dbReference>
<keyword evidence="9 12" id="KW-0805">Transcription regulation</keyword>
<evidence type="ECO:0000256" key="5">
    <source>
        <dbReference type="ARBA" id="ARBA00022801"/>
    </source>
</evidence>
<evidence type="ECO:0000256" key="3">
    <source>
        <dbReference type="ARBA" id="ARBA00022723"/>
    </source>
</evidence>
<dbReference type="InterPro" id="IPR001279">
    <property type="entry name" value="Metallo-B-lactamas"/>
</dbReference>
<feature type="binding site" evidence="12">
    <location>
        <position position="246"/>
    </location>
    <ligand>
        <name>Zn(2+)</name>
        <dbReference type="ChEBI" id="CHEBI:29105"/>
        <label>2</label>
    </ligand>
</feature>
<keyword evidence="1 12" id="KW-0806">Transcription termination</keyword>
<comment type="subunit">
    <text evidence="12">Homodimer. Interacts with RNA polymerase (RNAP), interacts with the Spt4-Spt5 complex.</text>
</comment>
<dbReference type="NCBIfam" id="TIGR03675">
    <property type="entry name" value="arCOG00543"/>
    <property type="match status" value="1"/>
</dbReference>
<dbReference type="EMBL" id="KF900951">
    <property type="protein sequence ID" value="AIF12684.1"/>
    <property type="molecule type" value="Genomic_DNA"/>
</dbReference>
<feature type="binding site" evidence="12">
    <location>
        <position position="605"/>
    </location>
    <ligand>
        <name>Zn(2+)</name>
        <dbReference type="ChEBI" id="CHEBI:29105"/>
        <label>2</label>
    </ligand>
</feature>
<dbReference type="Pfam" id="PF07521">
    <property type="entry name" value="RMMBL"/>
    <property type="match status" value="1"/>
</dbReference>
<keyword evidence="4 12" id="KW-0255">Endonuclease</keyword>
<feature type="binding site" evidence="12">
    <location>
        <position position="328"/>
    </location>
    <ligand>
        <name>Zn(2+)</name>
        <dbReference type="ChEBI" id="CHEBI:29105"/>
        <label>1</label>
    </ligand>
</feature>
<name>A0A075H9N1_9EURY</name>
<keyword evidence="6 12" id="KW-0862">Zinc</keyword>
<dbReference type="GO" id="GO:0006353">
    <property type="term" value="P:DNA-templated transcription termination"/>
    <property type="evidence" value="ECO:0007669"/>
    <property type="project" value="UniProtKB-UniRule"/>
</dbReference>
<comment type="caution">
    <text evidence="12">Lacks conserved residue(s) required for the propagation of feature annotation.</text>
</comment>
<dbReference type="Gene3D" id="3.30.300.20">
    <property type="match status" value="1"/>
</dbReference>
<dbReference type="SUPFAM" id="SSF56281">
    <property type="entry name" value="Metallo-hydrolase/oxidoreductase"/>
    <property type="match status" value="1"/>
</dbReference>
<keyword evidence="2 12" id="KW-0540">Nuclease</keyword>
<dbReference type="CDD" id="cd16295">
    <property type="entry name" value="TTHA0252-CPSF-like_MBL-fold"/>
    <property type="match status" value="1"/>
</dbReference>
<dbReference type="InterPro" id="IPR019975">
    <property type="entry name" value="aCPSF1"/>
</dbReference>
<keyword evidence="8 12" id="KW-0694">RNA-binding</keyword>
<dbReference type="Pfam" id="PF16661">
    <property type="entry name" value="Lactamase_B_6"/>
    <property type="match status" value="1"/>
</dbReference>
<evidence type="ECO:0000256" key="1">
    <source>
        <dbReference type="ARBA" id="ARBA00022472"/>
    </source>
</evidence>
<evidence type="ECO:0000256" key="9">
    <source>
        <dbReference type="ARBA" id="ARBA00023015"/>
    </source>
</evidence>
<feature type="region of interest" description="KHb" evidence="12">
    <location>
        <begin position="70"/>
        <end position="137"/>
    </location>
</feature>
<dbReference type="GO" id="GO:0004521">
    <property type="term" value="F:RNA endonuclease activity"/>
    <property type="evidence" value="ECO:0007669"/>
    <property type="project" value="UniProtKB-UniRule"/>
</dbReference>
<proteinExistence type="inferred from homology"/>
<feature type="binding site" evidence="12">
    <location>
        <position position="241"/>
    </location>
    <ligand>
        <name>Zn(2+)</name>
        <dbReference type="ChEBI" id="CHEBI:29105"/>
        <label>1</label>
    </ligand>
</feature>
<dbReference type="EC" id="3.1.-.-" evidence="12"/>
<feature type="binding site" evidence="12">
    <location>
        <position position="353"/>
    </location>
    <ligand>
        <name>Zn(2+)</name>
        <dbReference type="ChEBI" id="CHEBI:29105"/>
        <label>2</label>
    </ligand>
</feature>
<evidence type="ECO:0000313" key="15">
    <source>
        <dbReference type="EMBL" id="AIF12684.1"/>
    </source>
</evidence>
<evidence type="ECO:0000256" key="7">
    <source>
        <dbReference type="ARBA" id="ARBA00022839"/>
    </source>
</evidence>
<dbReference type="Gene3D" id="3.30.300.230">
    <property type="match status" value="1"/>
</dbReference>
<organism evidence="15">
    <name type="scientific">uncultured marine group II/III euryarchaeote KM3_57_A03</name>
    <dbReference type="NCBI Taxonomy" id="1456462"/>
    <lineage>
        <taxon>Archaea</taxon>
        <taxon>Methanobacteriati</taxon>
        <taxon>Methanobacteriota</taxon>
        <taxon>environmental samples</taxon>
    </lineage>
</organism>
<feature type="region of interest" description="KHa" evidence="12">
    <location>
        <begin position="2"/>
        <end position="69"/>
    </location>
</feature>
<feature type="domain" description="Metallo-beta-lactamase" evidence="13">
    <location>
        <begin position="191"/>
        <end position="391"/>
    </location>
</feature>
<dbReference type="Pfam" id="PF10996">
    <property type="entry name" value="Beta-Casp"/>
    <property type="match status" value="1"/>
</dbReference>
<comment type="cofactor">
    <cofactor evidence="12">
        <name>Zn(2+)</name>
        <dbReference type="ChEBI" id="CHEBI:29105"/>
    </cofactor>
    <text evidence="12">Binds 2 Zn(2+) ions, which are required for nuclease activity.</text>
</comment>
<accession>A0A075H9N1</accession>